<dbReference type="AlphaFoldDB" id="A0A1Y2I9D1"/>
<sequence>MLRLSYTRTHTLFGLQLFDDLLAQTRCRGMWGPCLDHRGSSMAGVNTSCRTPSQMHGQVIELRGRPIASVSIRGTWLAKWSMTIPFSVVHLVHAHAIVCDPIRTRQPWLKLSRLTPTLCICDAPRCRCDMPVIQIALAP</sequence>
<evidence type="ECO:0000313" key="2">
    <source>
        <dbReference type="Proteomes" id="UP000193067"/>
    </source>
</evidence>
<accession>A0A1Y2I9D1</accession>
<protein>
    <submittedName>
        <fullName evidence="1">Uncharacterized protein</fullName>
    </submittedName>
</protein>
<keyword evidence="2" id="KW-1185">Reference proteome</keyword>
<gene>
    <name evidence="1" type="ORF">PYCCODRAFT_1113951</name>
</gene>
<dbReference type="Proteomes" id="UP000193067">
    <property type="component" value="Unassembled WGS sequence"/>
</dbReference>
<dbReference type="EMBL" id="KZ084147">
    <property type="protein sequence ID" value="OSC97739.1"/>
    <property type="molecule type" value="Genomic_DNA"/>
</dbReference>
<proteinExistence type="predicted"/>
<evidence type="ECO:0000313" key="1">
    <source>
        <dbReference type="EMBL" id="OSC97739.1"/>
    </source>
</evidence>
<name>A0A1Y2I9D1_TRAC3</name>
<reference evidence="1 2" key="1">
    <citation type="journal article" date="2015" name="Biotechnol. Biofuels">
        <title>Enhanced degradation of softwood versus hardwood by the white-rot fungus Pycnoporus coccineus.</title>
        <authorList>
            <person name="Couturier M."/>
            <person name="Navarro D."/>
            <person name="Chevret D."/>
            <person name="Henrissat B."/>
            <person name="Piumi F."/>
            <person name="Ruiz-Duenas F.J."/>
            <person name="Martinez A.T."/>
            <person name="Grigoriev I.V."/>
            <person name="Riley R."/>
            <person name="Lipzen A."/>
            <person name="Berrin J.G."/>
            <person name="Master E.R."/>
            <person name="Rosso M.N."/>
        </authorList>
    </citation>
    <scope>NUCLEOTIDE SEQUENCE [LARGE SCALE GENOMIC DNA]</scope>
    <source>
        <strain evidence="1 2">BRFM310</strain>
    </source>
</reference>
<organism evidence="1 2">
    <name type="scientific">Trametes coccinea (strain BRFM310)</name>
    <name type="common">Pycnoporus coccineus</name>
    <dbReference type="NCBI Taxonomy" id="1353009"/>
    <lineage>
        <taxon>Eukaryota</taxon>
        <taxon>Fungi</taxon>
        <taxon>Dikarya</taxon>
        <taxon>Basidiomycota</taxon>
        <taxon>Agaricomycotina</taxon>
        <taxon>Agaricomycetes</taxon>
        <taxon>Polyporales</taxon>
        <taxon>Polyporaceae</taxon>
        <taxon>Trametes</taxon>
    </lineage>
</organism>